<dbReference type="PANTHER" id="PTHR43861">
    <property type="entry name" value="TRANS-ACONITATE 2-METHYLTRANSFERASE-RELATED"/>
    <property type="match status" value="1"/>
</dbReference>
<reference evidence="1 2" key="1">
    <citation type="submission" date="2017-04" db="EMBL/GenBank/DDBJ databases">
        <title>Complete genome sequences of Rhizobium genomic linages associated to common bean (phaseolus vulgaris).</title>
        <authorList>
            <person name="Santamaria R.I."/>
            <person name="Bustos P."/>
            <person name="Perez-Carrascal O."/>
            <person name="Martinez-Flores I."/>
            <person name="Juarez S."/>
            <person name="Lozano L."/>
            <person name="Miranda F."/>
            <person name="Vinuesa P."/>
            <person name="Martinez-Romero E."/>
            <person name="Cevallos M.A."/>
            <person name="Romero D."/>
            <person name="Davila G."/>
            <person name="Gonzalez V."/>
        </authorList>
    </citation>
    <scope>NUCLEOTIDE SEQUENCE [LARGE SCALE GENOMIC DNA]</scope>
    <source>
        <strain evidence="1 2">NXC12</strain>
    </source>
</reference>
<dbReference type="Gene3D" id="3.40.50.150">
    <property type="entry name" value="Vaccinia Virus protein VP39"/>
    <property type="match status" value="1"/>
</dbReference>
<keyword evidence="1" id="KW-0489">Methyltransferase</keyword>
<dbReference type="EMBL" id="CP020906">
    <property type="protein sequence ID" value="ARQ11312.1"/>
    <property type="molecule type" value="Genomic_DNA"/>
</dbReference>
<protein>
    <submittedName>
        <fullName evidence="1">SAM-dependent methyltransferase protein</fullName>
    </submittedName>
</protein>
<dbReference type="Proteomes" id="UP000194159">
    <property type="component" value="Chromosome"/>
</dbReference>
<evidence type="ECO:0000313" key="1">
    <source>
        <dbReference type="EMBL" id="ARQ11312.1"/>
    </source>
</evidence>
<name>A0AAN1BJ36_RHIET</name>
<dbReference type="InterPro" id="IPR029063">
    <property type="entry name" value="SAM-dependent_MTases_sf"/>
</dbReference>
<dbReference type="Pfam" id="PF13489">
    <property type="entry name" value="Methyltransf_23"/>
    <property type="match status" value="1"/>
</dbReference>
<dbReference type="GO" id="GO:0032259">
    <property type="term" value="P:methylation"/>
    <property type="evidence" value="ECO:0007669"/>
    <property type="project" value="UniProtKB-KW"/>
</dbReference>
<gene>
    <name evidence="1" type="ORF">NXC12_CH03329</name>
</gene>
<dbReference type="AlphaFoldDB" id="A0AAN1BJ36"/>
<evidence type="ECO:0000313" key="2">
    <source>
        <dbReference type="Proteomes" id="UP000194159"/>
    </source>
</evidence>
<dbReference type="GO" id="GO:0008168">
    <property type="term" value="F:methyltransferase activity"/>
    <property type="evidence" value="ECO:0007669"/>
    <property type="project" value="UniProtKB-KW"/>
</dbReference>
<keyword evidence="1" id="KW-0808">Transferase</keyword>
<dbReference type="RefSeq" id="WP_086082578.1">
    <property type="nucleotide sequence ID" value="NZ_CP020906.1"/>
</dbReference>
<organism evidence="1 2">
    <name type="scientific">Rhizobium etli</name>
    <dbReference type="NCBI Taxonomy" id="29449"/>
    <lineage>
        <taxon>Bacteria</taxon>
        <taxon>Pseudomonadati</taxon>
        <taxon>Pseudomonadota</taxon>
        <taxon>Alphaproteobacteria</taxon>
        <taxon>Hyphomicrobiales</taxon>
        <taxon>Rhizobiaceae</taxon>
        <taxon>Rhizobium/Agrobacterium group</taxon>
        <taxon>Rhizobium</taxon>
    </lineage>
</organism>
<sequence>MSIELDATTYIHAKPTTAHSYILPKIFDVLGDHFDGSAENDVFDLGCGTGGAAAALTKAGYDVVGVDPSSDGIGKANIRHPGLALSVGSAYDDLSREYGSFSAVISLEVVEHVYDPKTFTSTMFDLVKPGGIAVISTPYHGYLKNLALAATGKMDDHFMPLKDHGHIKFWSKNTLRTLLLETGFANVRFEYVGRIPAFAKSMIAVADKPFSQSARHGAVRRSSPEVVSTACRQKKPCQNIYF</sequence>
<accession>A0AAN1BJ36</accession>
<dbReference type="SUPFAM" id="SSF53335">
    <property type="entry name" value="S-adenosyl-L-methionine-dependent methyltransferases"/>
    <property type="match status" value="1"/>
</dbReference>
<proteinExistence type="predicted"/>